<proteinExistence type="predicted"/>
<feature type="non-terminal residue" evidence="3">
    <location>
        <position position="115"/>
    </location>
</feature>
<organism evidence="3 4">
    <name type="scientific">Erythranthe guttata</name>
    <name type="common">Yellow monkey flower</name>
    <name type="synonym">Mimulus guttatus</name>
    <dbReference type="NCBI Taxonomy" id="4155"/>
    <lineage>
        <taxon>Eukaryota</taxon>
        <taxon>Viridiplantae</taxon>
        <taxon>Streptophyta</taxon>
        <taxon>Embryophyta</taxon>
        <taxon>Tracheophyta</taxon>
        <taxon>Spermatophyta</taxon>
        <taxon>Magnoliopsida</taxon>
        <taxon>eudicotyledons</taxon>
        <taxon>Gunneridae</taxon>
        <taxon>Pentapetalae</taxon>
        <taxon>asterids</taxon>
        <taxon>lamiids</taxon>
        <taxon>Lamiales</taxon>
        <taxon>Phrymaceae</taxon>
        <taxon>Erythranthe</taxon>
    </lineage>
</organism>
<dbReference type="STRING" id="4155.A0A022RCI9"/>
<dbReference type="SMART" id="SM00568">
    <property type="entry name" value="GRAM"/>
    <property type="match status" value="1"/>
</dbReference>
<dbReference type="Proteomes" id="UP000030748">
    <property type="component" value="Unassembled WGS sequence"/>
</dbReference>
<dbReference type="InterPro" id="IPR004182">
    <property type="entry name" value="GRAM"/>
</dbReference>
<sequence>MAMPPRTRSGRTTPLHDSDPRLSESDRIDGAGSWDAIEWTKVDPVSRSIPQGLQQFLLEAEQVIVEGYGVVLVNTDEAGTLFVTNYRLLFLSDGSRSIIGLGTIPLATIEKFSKI</sequence>
<feature type="domain" description="GRAM" evidence="2">
    <location>
        <begin position="50"/>
        <end position="115"/>
    </location>
</feature>
<feature type="region of interest" description="Disordered" evidence="1">
    <location>
        <begin position="1"/>
        <end position="28"/>
    </location>
</feature>
<reference evidence="3 4" key="1">
    <citation type="journal article" date="2013" name="Proc. Natl. Acad. Sci. U.S.A.">
        <title>Fine-scale variation in meiotic recombination in Mimulus inferred from population shotgun sequencing.</title>
        <authorList>
            <person name="Hellsten U."/>
            <person name="Wright K.M."/>
            <person name="Jenkins J."/>
            <person name="Shu S."/>
            <person name="Yuan Y."/>
            <person name="Wessler S.R."/>
            <person name="Schmutz J."/>
            <person name="Willis J.H."/>
            <person name="Rokhsar D.S."/>
        </authorList>
    </citation>
    <scope>NUCLEOTIDE SEQUENCE [LARGE SCALE GENOMIC DNA]</scope>
    <source>
        <strain evidence="4">cv. DUN x IM62</strain>
    </source>
</reference>
<keyword evidence="4" id="KW-1185">Reference proteome</keyword>
<dbReference type="Gene3D" id="2.30.29.30">
    <property type="entry name" value="Pleckstrin-homology domain (PH domain)/Phosphotyrosine-binding domain (PTB)"/>
    <property type="match status" value="1"/>
</dbReference>
<dbReference type="InterPro" id="IPR011993">
    <property type="entry name" value="PH-like_dom_sf"/>
</dbReference>
<dbReference type="SUPFAM" id="SSF50729">
    <property type="entry name" value="PH domain-like"/>
    <property type="match status" value="1"/>
</dbReference>
<dbReference type="AlphaFoldDB" id="A0A022RCI9"/>
<name>A0A022RCI9_ERYGU</name>
<accession>A0A022RCI9</accession>
<evidence type="ECO:0000313" key="4">
    <source>
        <dbReference type="Proteomes" id="UP000030748"/>
    </source>
</evidence>
<dbReference type="EMBL" id="KI630509">
    <property type="protein sequence ID" value="EYU38062.1"/>
    <property type="molecule type" value="Genomic_DNA"/>
</dbReference>
<evidence type="ECO:0000256" key="1">
    <source>
        <dbReference type="SAM" id="MobiDB-lite"/>
    </source>
</evidence>
<evidence type="ECO:0000259" key="2">
    <source>
        <dbReference type="SMART" id="SM00568"/>
    </source>
</evidence>
<feature type="compositionally biased region" description="Basic and acidic residues" evidence="1">
    <location>
        <begin position="14"/>
        <end position="28"/>
    </location>
</feature>
<gene>
    <name evidence="3" type="ORF">MIMGU_mgv1a0012801mg</name>
</gene>
<protein>
    <recommendedName>
        <fullName evidence="2">GRAM domain-containing protein</fullName>
    </recommendedName>
</protein>
<evidence type="ECO:0000313" key="3">
    <source>
        <dbReference type="EMBL" id="EYU38062.1"/>
    </source>
</evidence>